<accession>A0ABD7C095</accession>
<dbReference type="RefSeq" id="WP_201116982.1">
    <property type="nucleotide sequence ID" value="NZ_CP067993.1"/>
</dbReference>
<organism evidence="1 2">
    <name type="scientific">Stenotrophomonas maltophilia</name>
    <name type="common">Pseudomonas maltophilia</name>
    <name type="synonym">Xanthomonas maltophilia</name>
    <dbReference type="NCBI Taxonomy" id="40324"/>
    <lineage>
        <taxon>Bacteria</taxon>
        <taxon>Pseudomonadati</taxon>
        <taxon>Pseudomonadota</taxon>
        <taxon>Gammaproteobacteria</taxon>
        <taxon>Lysobacterales</taxon>
        <taxon>Lysobacteraceae</taxon>
        <taxon>Stenotrophomonas</taxon>
        <taxon>Stenotrophomonas maltophilia group</taxon>
    </lineage>
</organism>
<protein>
    <submittedName>
        <fullName evidence="1">Uncharacterized protein</fullName>
    </submittedName>
</protein>
<reference evidence="1 2" key="1">
    <citation type="submission" date="2021-01" db="EMBL/GenBank/DDBJ databases">
        <title>Genome Characterization of a novel Stenotrophomonas isolate with high keratinase activity.</title>
        <authorList>
            <person name="Cao Z.-J."/>
        </authorList>
    </citation>
    <scope>NUCLEOTIDE SEQUENCE [LARGE SCALE GENOMIC DNA]</scope>
    <source>
        <strain evidence="1 2">DHHJ</strain>
    </source>
</reference>
<sequence length="59" mass="6185">MAADRTTIAEALRALLQWADPNCGDANGTIERKTADYEAAVAALAQHDEQSRSVGDGAP</sequence>
<evidence type="ECO:0000313" key="2">
    <source>
        <dbReference type="Proteomes" id="UP000596095"/>
    </source>
</evidence>
<dbReference type="AlphaFoldDB" id="A0ABD7C095"/>
<proteinExistence type="predicted"/>
<name>A0ABD7C095_STEMA</name>
<gene>
    <name evidence="1" type="ORF">JJL50_15325</name>
</gene>
<dbReference type="EMBL" id="CP067993">
    <property type="protein sequence ID" value="QQQ41314.1"/>
    <property type="molecule type" value="Genomic_DNA"/>
</dbReference>
<evidence type="ECO:0000313" key="1">
    <source>
        <dbReference type="EMBL" id="QQQ41314.1"/>
    </source>
</evidence>
<dbReference type="Proteomes" id="UP000596095">
    <property type="component" value="Chromosome"/>
</dbReference>